<dbReference type="AlphaFoldDB" id="A0A034VN80"/>
<evidence type="ECO:0000313" key="14">
    <source>
        <dbReference type="RefSeq" id="XP_011214097.1"/>
    </source>
</evidence>
<dbReference type="UniPathway" id="UPA00588">
    <property type="reaction ID" value="UER00659"/>
</dbReference>
<dbReference type="CTD" id="44750"/>
<comment type="cofactor">
    <cofactor evidence="10">
        <name>Mg(2+)</name>
        <dbReference type="ChEBI" id="CHEBI:18420"/>
    </cofactor>
    <text evidence="10">Binds 3 Mg(2+) ions per subunit.</text>
</comment>
<keyword evidence="13" id="KW-1185">Reference proteome</keyword>
<keyword evidence="10" id="KW-0460">Magnesium</keyword>
<evidence type="ECO:0000256" key="9">
    <source>
        <dbReference type="PIRSR" id="PIRSR601805-1"/>
    </source>
</evidence>
<dbReference type="InterPro" id="IPR002173">
    <property type="entry name" value="Carboh/pur_kinase_PfkB_CS"/>
</dbReference>
<dbReference type="OMA" id="RKVICFG"/>
<dbReference type="Proteomes" id="UP001652620">
    <property type="component" value="Chromosome 3"/>
</dbReference>
<comment type="pathway">
    <text evidence="1 10">Purine metabolism; AMP biosynthesis via salvage pathway; AMP from adenosine: step 1/1.</text>
</comment>
<accession>A0A034VN80</accession>
<proteinExistence type="inferred from homology"/>
<keyword evidence="8 10" id="KW-0067">ATP-binding</keyword>
<dbReference type="GO" id="GO:0006144">
    <property type="term" value="P:purine nucleobase metabolic process"/>
    <property type="evidence" value="ECO:0007669"/>
    <property type="project" value="TreeGrafter"/>
</dbReference>
<comment type="catalytic activity">
    <reaction evidence="10">
        <text>adenosine + ATP = AMP + ADP + H(+)</text>
        <dbReference type="Rhea" id="RHEA:20824"/>
        <dbReference type="ChEBI" id="CHEBI:15378"/>
        <dbReference type="ChEBI" id="CHEBI:16335"/>
        <dbReference type="ChEBI" id="CHEBI:30616"/>
        <dbReference type="ChEBI" id="CHEBI:456215"/>
        <dbReference type="ChEBI" id="CHEBI:456216"/>
        <dbReference type="EC" id="2.7.1.20"/>
    </reaction>
</comment>
<comment type="similarity">
    <text evidence="2 10">Belongs to the carbohydrate kinase PfkB family.</text>
</comment>
<evidence type="ECO:0000256" key="5">
    <source>
        <dbReference type="ARBA" id="ARBA00022726"/>
    </source>
</evidence>
<dbReference type="InterPro" id="IPR001805">
    <property type="entry name" value="Adenokinase"/>
</dbReference>
<dbReference type="EMBL" id="GAKP01015742">
    <property type="protein sequence ID" value="JAC43210.1"/>
    <property type="molecule type" value="Transcribed_RNA"/>
</dbReference>
<comment type="subcellular location">
    <subcellularLocation>
        <location evidence="10">Nucleus</location>
    </subcellularLocation>
</comment>
<dbReference type="GO" id="GO:0005829">
    <property type="term" value="C:cytosol"/>
    <property type="evidence" value="ECO:0007669"/>
    <property type="project" value="TreeGrafter"/>
</dbReference>
<evidence type="ECO:0000256" key="6">
    <source>
        <dbReference type="ARBA" id="ARBA00022741"/>
    </source>
</evidence>
<dbReference type="OrthoDB" id="432447at2759"/>
<keyword evidence="10" id="KW-0539">Nucleus</keyword>
<reference evidence="14" key="2">
    <citation type="submission" date="2025-04" db="UniProtKB">
        <authorList>
            <consortium name="RefSeq"/>
        </authorList>
    </citation>
    <scope>IDENTIFICATION</scope>
    <source>
        <strain evidence="14">Punador</strain>
    </source>
</reference>
<organism evidence="12">
    <name type="scientific">Bactrocera dorsalis</name>
    <name type="common">Oriental fruit fly</name>
    <name type="synonym">Dacus dorsalis</name>
    <dbReference type="NCBI Taxonomy" id="27457"/>
    <lineage>
        <taxon>Eukaryota</taxon>
        <taxon>Metazoa</taxon>
        <taxon>Ecdysozoa</taxon>
        <taxon>Arthropoda</taxon>
        <taxon>Hexapoda</taxon>
        <taxon>Insecta</taxon>
        <taxon>Pterygota</taxon>
        <taxon>Neoptera</taxon>
        <taxon>Endopterygota</taxon>
        <taxon>Diptera</taxon>
        <taxon>Brachycera</taxon>
        <taxon>Muscomorpha</taxon>
        <taxon>Tephritoidea</taxon>
        <taxon>Tephritidae</taxon>
        <taxon>Bactrocera</taxon>
        <taxon>Bactrocera</taxon>
    </lineage>
</organism>
<protein>
    <recommendedName>
        <fullName evidence="3 10">Adenosine kinase</fullName>
        <shortName evidence="10">AK</shortName>
        <ecNumber evidence="3 10">2.7.1.20</ecNumber>
    </recommendedName>
    <alternativeName>
        <fullName evidence="10">Adenosine 5'-phosphotransferase</fullName>
    </alternativeName>
</protein>
<gene>
    <name evidence="12" type="primary">ADK</name>
    <name evidence="14" type="synonym">LOC105233661</name>
</gene>
<dbReference type="GO" id="GO:0006166">
    <property type="term" value="P:purine ribonucleoside salvage"/>
    <property type="evidence" value="ECO:0007669"/>
    <property type="project" value="UniProtKB-KW"/>
</dbReference>
<evidence type="ECO:0000313" key="13">
    <source>
        <dbReference type="Proteomes" id="UP001652620"/>
    </source>
</evidence>
<evidence type="ECO:0000256" key="4">
    <source>
        <dbReference type="ARBA" id="ARBA00022679"/>
    </source>
</evidence>
<comment type="subunit">
    <text evidence="10">Monomer.</text>
</comment>
<keyword evidence="6 10" id="KW-0547">Nucleotide-binding</keyword>
<evidence type="ECO:0000256" key="8">
    <source>
        <dbReference type="ARBA" id="ARBA00022840"/>
    </source>
</evidence>
<keyword evidence="5 10" id="KW-0660">Purine salvage</keyword>
<sequence>MLFFNRTMEYLQEIYGKVVDYVYGEGSYNNTPRKIVAFGNVLLDHTAQLPKSETELLKQFQIPAESKGELDADTLAKLAAEAAERVQFEVNPGGSALNTVRILKQLGTDALFFGAVGEDKAAEKLKEILQEREIEARLATVTDVPTGQCVCIINKDTKTKALYANIGASAKLSVDHLRKAEHDETQAFLRPIERKQILYIEGFFVPQRQDVCDFIVRSYIRERRRLAINLNAEYIIRENFRQLRELARAAFFIFGNRKEHLTFAEKLGYETIDDAAKYLLEQSSTPKVIVVTNGRECVQLITNYEDEYAAPGAITFQSFHVPRVNEVVDSTGAGDAFVAAFLHAWLEKRPLSECVRMASDVAAKVVTVVGCNLP</sequence>
<evidence type="ECO:0000256" key="10">
    <source>
        <dbReference type="RuleBase" id="RU368116"/>
    </source>
</evidence>
<feature type="active site" description="Proton acceptor" evidence="9">
    <location>
        <position position="335"/>
    </location>
</feature>
<dbReference type="PROSITE" id="PS00584">
    <property type="entry name" value="PFKB_KINASES_2"/>
    <property type="match status" value="1"/>
</dbReference>
<dbReference type="PANTHER" id="PTHR45769">
    <property type="entry name" value="ADENOSINE KINASE"/>
    <property type="match status" value="1"/>
</dbReference>
<feature type="domain" description="Carbohydrate kinase PfkB" evidence="11">
    <location>
        <begin position="79"/>
        <end position="373"/>
    </location>
</feature>
<dbReference type="Pfam" id="PF00294">
    <property type="entry name" value="PfkB"/>
    <property type="match status" value="1"/>
</dbReference>
<dbReference type="PANTHER" id="PTHR45769:SF5">
    <property type="entry name" value="ADENOSINE KINASE"/>
    <property type="match status" value="1"/>
</dbReference>
<dbReference type="GO" id="GO:0005634">
    <property type="term" value="C:nucleus"/>
    <property type="evidence" value="ECO:0007669"/>
    <property type="project" value="UniProtKB-SubCell"/>
</dbReference>
<dbReference type="EC" id="2.7.1.20" evidence="3 10"/>
<dbReference type="InterPro" id="IPR029056">
    <property type="entry name" value="Ribokinase-like"/>
</dbReference>
<comment type="function">
    <text evidence="10">ATP dependent phosphorylation of adenosine and other related nucleoside analogs to monophosphate derivatives.</text>
</comment>
<evidence type="ECO:0000256" key="7">
    <source>
        <dbReference type="ARBA" id="ARBA00022777"/>
    </source>
</evidence>
<evidence type="ECO:0000256" key="2">
    <source>
        <dbReference type="ARBA" id="ARBA00010688"/>
    </source>
</evidence>
<dbReference type="KEGG" id="bdr:105233661"/>
<dbReference type="GO" id="GO:0044209">
    <property type="term" value="P:AMP salvage"/>
    <property type="evidence" value="ECO:0007669"/>
    <property type="project" value="UniProtKB-UniRule"/>
</dbReference>
<keyword evidence="4 10" id="KW-0808">Transferase</keyword>
<dbReference type="GO" id="GO:0005524">
    <property type="term" value="F:ATP binding"/>
    <property type="evidence" value="ECO:0007669"/>
    <property type="project" value="UniProtKB-UniRule"/>
</dbReference>
<evidence type="ECO:0000259" key="11">
    <source>
        <dbReference type="Pfam" id="PF00294"/>
    </source>
</evidence>
<reference evidence="12" key="1">
    <citation type="journal article" date="2014" name="BMC Genomics">
        <title>Characterizing the developmental transcriptome of the oriental fruit fly, Bactrocera dorsalis (Diptera: Tephritidae) through comparative genomic analysis with Drosophila melanogaster utilizing modENCODE datasets.</title>
        <authorList>
            <person name="Geib S.M."/>
            <person name="Calla B."/>
            <person name="Hall B."/>
            <person name="Hou S."/>
            <person name="Manoukis N.C."/>
        </authorList>
    </citation>
    <scope>NUCLEOTIDE SEQUENCE</scope>
    <source>
        <strain evidence="12">Punador</strain>
    </source>
</reference>
<evidence type="ECO:0000256" key="1">
    <source>
        <dbReference type="ARBA" id="ARBA00004801"/>
    </source>
</evidence>
<dbReference type="CDD" id="cd01168">
    <property type="entry name" value="adenosine_kinase"/>
    <property type="match status" value="1"/>
</dbReference>
<name>A0A034VN80_BACDO</name>
<dbReference type="GO" id="GO:0004001">
    <property type="term" value="F:adenosine kinase activity"/>
    <property type="evidence" value="ECO:0007669"/>
    <property type="project" value="UniProtKB-UniRule"/>
</dbReference>
<dbReference type="SUPFAM" id="SSF53613">
    <property type="entry name" value="Ribokinase-like"/>
    <property type="match status" value="1"/>
</dbReference>
<evidence type="ECO:0000313" key="12">
    <source>
        <dbReference type="EMBL" id="JAC43210.1"/>
    </source>
</evidence>
<dbReference type="InterPro" id="IPR011611">
    <property type="entry name" value="PfkB_dom"/>
</dbReference>
<dbReference type="Gene3D" id="3.40.1190.20">
    <property type="match status" value="1"/>
</dbReference>
<dbReference type="Gene3D" id="3.30.1110.10">
    <property type="match status" value="1"/>
</dbReference>
<evidence type="ECO:0000256" key="3">
    <source>
        <dbReference type="ARBA" id="ARBA00012119"/>
    </source>
</evidence>
<dbReference type="GeneID" id="105233661"/>
<keyword evidence="7 10" id="KW-0418">Kinase</keyword>
<dbReference type="RefSeq" id="XP_011214097.1">
    <property type="nucleotide sequence ID" value="XM_011215795.3"/>
</dbReference>